<dbReference type="PANTHER" id="PTHR37299:SF1">
    <property type="entry name" value="STAGE 0 SPORULATION PROTEIN A HOMOLOG"/>
    <property type="match status" value="1"/>
</dbReference>
<dbReference type="OrthoDB" id="646623at2"/>
<dbReference type="PANTHER" id="PTHR37299">
    <property type="entry name" value="TRANSCRIPTIONAL REGULATOR-RELATED"/>
    <property type="match status" value="1"/>
</dbReference>
<feature type="domain" description="HTH LytTR-type" evidence="3">
    <location>
        <begin position="147"/>
        <end position="254"/>
    </location>
</feature>
<dbReference type="EMBL" id="QXED01000003">
    <property type="protein sequence ID" value="RIV23909.1"/>
    <property type="molecule type" value="Genomic_DNA"/>
</dbReference>
<feature type="domain" description="Response regulatory" evidence="2">
    <location>
        <begin position="2"/>
        <end position="115"/>
    </location>
</feature>
<keyword evidence="1" id="KW-0597">Phosphoprotein</keyword>
<dbReference type="InterPro" id="IPR001789">
    <property type="entry name" value="Sig_transdc_resp-reg_receiver"/>
</dbReference>
<dbReference type="InterPro" id="IPR007492">
    <property type="entry name" value="LytTR_DNA-bd_dom"/>
</dbReference>
<feature type="modified residue" description="4-aspartylphosphate" evidence="1">
    <location>
        <position position="55"/>
    </location>
</feature>
<name>A0A418MC22_9BACT</name>
<keyword evidence="5" id="KW-1185">Reference proteome</keyword>
<gene>
    <name evidence="4" type="ORF">DYU11_13165</name>
</gene>
<dbReference type="InterPro" id="IPR011006">
    <property type="entry name" value="CheY-like_superfamily"/>
</dbReference>
<dbReference type="SMART" id="SM00448">
    <property type="entry name" value="REC"/>
    <property type="match status" value="1"/>
</dbReference>
<keyword evidence="4" id="KW-0238">DNA-binding</keyword>
<dbReference type="InterPro" id="IPR046947">
    <property type="entry name" value="LytR-like"/>
</dbReference>
<dbReference type="Gene3D" id="3.40.50.2300">
    <property type="match status" value="1"/>
</dbReference>
<dbReference type="RefSeq" id="WP_119668125.1">
    <property type="nucleotide sequence ID" value="NZ_QXED01000003.1"/>
</dbReference>
<evidence type="ECO:0000259" key="3">
    <source>
        <dbReference type="PROSITE" id="PS50930"/>
    </source>
</evidence>
<dbReference type="GO" id="GO:0003677">
    <property type="term" value="F:DNA binding"/>
    <property type="evidence" value="ECO:0007669"/>
    <property type="project" value="UniProtKB-KW"/>
</dbReference>
<evidence type="ECO:0000259" key="2">
    <source>
        <dbReference type="PROSITE" id="PS50110"/>
    </source>
</evidence>
<dbReference type="Gene3D" id="2.40.50.1020">
    <property type="entry name" value="LytTr DNA-binding domain"/>
    <property type="match status" value="1"/>
</dbReference>
<sequence>MNALLIEDEDLAAERLAGMLRDHDPDIRIVGTLDSVTDAVDWFSTHPRPDLIFLDIQLSDGIGFSIFKRVTINSPVIFTTAYDQYAIQAFSVNSIDYLLKPINRDQLGRALDKWRSRLTPVPAYPFDMFQEIARNLARMSQPYKSRFLVRYGDHIQFKNVGDVAYFYADGKTVYLVTLDSKRYIIEYTLEELETQLDPARFFRVNRKVIAQIQSIRDIRTHLGGRLRLQLQPAAGEDILVSRERVADFKSWLEY</sequence>
<dbReference type="SUPFAM" id="SSF52172">
    <property type="entry name" value="CheY-like"/>
    <property type="match status" value="1"/>
</dbReference>
<organism evidence="4 5">
    <name type="scientific">Fibrisoma montanum</name>
    <dbReference type="NCBI Taxonomy" id="2305895"/>
    <lineage>
        <taxon>Bacteria</taxon>
        <taxon>Pseudomonadati</taxon>
        <taxon>Bacteroidota</taxon>
        <taxon>Cytophagia</taxon>
        <taxon>Cytophagales</taxon>
        <taxon>Spirosomataceae</taxon>
        <taxon>Fibrisoma</taxon>
    </lineage>
</organism>
<dbReference type="PROSITE" id="PS50110">
    <property type="entry name" value="RESPONSE_REGULATORY"/>
    <property type="match status" value="1"/>
</dbReference>
<dbReference type="FunFam" id="3.40.50.2300:FF:000361">
    <property type="entry name" value="Two-component system response regulator"/>
    <property type="match status" value="1"/>
</dbReference>
<dbReference type="Pfam" id="PF04397">
    <property type="entry name" value="LytTR"/>
    <property type="match status" value="1"/>
</dbReference>
<dbReference type="SMART" id="SM00850">
    <property type="entry name" value="LytTR"/>
    <property type="match status" value="1"/>
</dbReference>
<evidence type="ECO:0000313" key="5">
    <source>
        <dbReference type="Proteomes" id="UP000283523"/>
    </source>
</evidence>
<dbReference type="GO" id="GO:0000156">
    <property type="term" value="F:phosphorelay response regulator activity"/>
    <property type="evidence" value="ECO:0007669"/>
    <property type="project" value="InterPro"/>
</dbReference>
<dbReference type="AlphaFoldDB" id="A0A418MC22"/>
<reference evidence="4 5" key="1">
    <citation type="submission" date="2018-08" db="EMBL/GenBank/DDBJ databases">
        <title>Fibrisoma montanum sp. nov., isolated from Danxia mountain soil.</title>
        <authorList>
            <person name="Huang Y."/>
        </authorList>
    </citation>
    <scope>NUCLEOTIDE SEQUENCE [LARGE SCALE GENOMIC DNA]</scope>
    <source>
        <strain evidence="4 5">HYT19</strain>
    </source>
</reference>
<accession>A0A418MC22</accession>
<comment type="caution">
    <text evidence="4">The sequence shown here is derived from an EMBL/GenBank/DDBJ whole genome shotgun (WGS) entry which is preliminary data.</text>
</comment>
<evidence type="ECO:0000313" key="4">
    <source>
        <dbReference type="EMBL" id="RIV23909.1"/>
    </source>
</evidence>
<evidence type="ECO:0000256" key="1">
    <source>
        <dbReference type="PROSITE-ProRule" id="PRU00169"/>
    </source>
</evidence>
<proteinExistence type="predicted"/>
<dbReference type="Proteomes" id="UP000283523">
    <property type="component" value="Unassembled WGS sequence"/>
</dbReference>
<protein>
    <submittedName>
        <fullName evidence="4">DNA-binding response regulator</fullName>
    </submittedName>
</protein>
<dbReference type="Pfam" id="PF00072">
    <property type="entry name" value="Response_reg"/>
    <property type="match status" value="1"/>
</dbReference>
<dbReference type="PROSITE" id="PS50930">
    <property type="entry name" value="HTH_LYTTR"/>
    <property type="match status" value="1"/>
</dbReference>